<dbReference type="InterPro" id="IPR007504">
    <property type="entry name" value="H/ACA_rnp_Gar1/Naf1"/>
</dbReference>
<sequence>MESQTPTTAITAPEQPVDMAVDAAAPVAEAAQSPSPAETAVEAATTAPTTTATTTEETITGPELTSAAEQLTEAPAAEPTHTDDVMNVDGAVSAATKEVATETATETATATAIGTKIGEAQTTEATTALATAAENTEMADSHITDALEAALTGSMDVDGSANEAQTTQEATETVTAATTETAEGEAGAGQEWEVDSNPYESSDSDSSDSSDSDSDDDSDTEMIGAGGVTDTVRMMMASAIQDLDDDDDDEEGGRGGAGGAGGLRSKNEAVETAPPKPEIQLAAEDEIVNLGPILHIVGESAVIQGKTDGAYRVIDAGSVLCTAERHVVGVVSDVIGNVRMPMYVLRYANAEDLAKDGLAAGQDLYYAPKHAIFVFTDELRNIKGSDASNLHDEEVGQEEAEFSDDEKEAAYKRDLKAKRRGANKTDGDDKSGRGGAGGGRGKRGGMQNRGPHPLRNDSGGAGANSAGLQNVAAQHRFYLIIGCAKHPAPIAMASPSEVIFLTRDDMQRGLTYLDNEIGGNEYLMSIAPIRLISIGGSLAVCLLGNRTTSVDIDCILDPSIAAAPEYVHEFETTVWSAARESGLAEDWLNRELEVFVARNRVTSLFLESVEQGIALYEGANLVVYAGRLDWALERKVRRVSHAQDRRKTKDVDIPDSAAIIAYMVSKTGKPLSFDYIKSLNENGFDVPPTDVALKEIADYYVAAYETQGLVDLVWDEENQMHKYKNVEGTWVWY</sequence>
<organism evidence="10 11">
    <name type="scientific">Ophiostoma piceae (strain UAMH 11346)</name>
    <name type="common">Sap stain fungus</name>
    <dbReference type="NCBI Taxonomy" id="1262450"/>
    <lineage>
        <taxon>Eukaryota</taxon>
        <taxon>Fungi</taxon>
        <taxon>Dikarya</taxon>
        <taxon>Ascomycota</taxon>
        <taxon>Pezizomycotina</taxon>
        <taxon>Sordariomycetes</taxon>
        <taxon>Sordariomycetidae</taxon>
        <taxon>Ophiostomatales</taxon>
        <taxon>Ophiostomataceae</taxon>
        <taxon>Ophiostoma</taxon>
    </lineage>
</organism>
<dbReference type="AlphaFoldDB" id="S3BZ70"/>
<dbReference type="Gene3D" id="2.40.10.230">
    <property type="entry name" value="Probable tRNA pseudouridine synthase domain"/>
    <property type="match status" value="1"/>
</dbReference>
<evidence type="ECO:0000256" key="8">
    <source>
        <dbReference type="ARBA" id="ARBA00023242"/>
    </source>
</evidence>
<dbReference type="SUPFAM" id="SSF50447">
    <property type="entry name" value="Translation proteins"/>
    <property type="match status" value="1"/>
</dbReference>
<evidence type="ECO:0000256" key="5">
    <source>
        <dbReference type="ARBA" id="ARBA00022552"/>
    </source>
</evidence>
<dbReference type="GO" id="GO:0005634">
    <property type="term" value="C:nucleus"/>
    <property type="evidence" value="ECO:0007669"/>
    <property type="project" value="UniProtKB-SubCell"/>
</dbReference>
<dbReference type="GO" id="GO:0006364">
    <property type="term" value="P:rRNA processing"/>
    <property type="evidence" value="ECO:0007669"/>
    <property type="project" value="UniProtKB-KW"/>
</dbReference>
<proteinExistence type="inferred from homology"/>
<evidence type="ECO:0000256" key="9">
    <source>
        <dbReference type="SAM" id="MobiDB-lite"/>
    </source>
</evidence>
<keyword evidence="7" id="KW-0694">RNA-binding</keyword>
<feature type="compositionally biased region" description="Low complexity" evidence="9">
    <location>
        <begin position="25"/>
        <end position="65"/>
    </location>
</feature>
<feature type="compositionally biased region" description="Basic and acidic residues" evidence="9">
    <location>
        <begin position="423"/>
        <end position="432"/>
    </location>
</feature>
<dbReference type="Proteomes" id="UP000016923">
    <property type="component" value="Unassembled WGS sequence"/>
</dbReference>
<keyword evidence="8" id="KW-0539">Nucleus</keyword>
<dbReference type="InterPro" id="IPR040309">
    <property type="entry name" value="Naf1"/>
</dbReference>
<keyword evidence="4" id="KW-0690">Ribosome biogenesis</keyword>
<accession>S3BZ70</accession>
<feature type="region of interest" description="Disordered" evidence="9">
    <location>
        <begin position="25"/>
        <end position="67"/>
    </location>
</feature>
<name>S3BZ70_OPHP1</name>
<protein>
    <recommendedName>
        <fullName evidence="3">H/ACA ribonucleoprotein complex non-core subunit NAF1</fullName>
    </recommendedName>
</protein>
<keyword evidence="6" id="KW-0597">Phosphoprotein</keyword>
<keyword evidence="11" id="KW-1185">Reference proteome</keyword>
<dbReference type="GO" id="GO:0001522">
    <property type="term" value="P:pseudouridine synthesis"/>
    <property type="evidence" value="ECO:0007669"/>
    <property type="project" value="InterPro"/>
</dbReference>
<comment type="similarity">
    <text evidence="2">Belongs to the NAF1 family.</text>
</comment>
<evidence type="ECO:0000256" key="1">
    <source>
        <dbReference type="ARBA" id="ARBA00004123"/>
    </source>
</evidence>
<evidence type="ECO:0000313" key="10">
    <source>
        <dbReference type="EMBL" id="EPE06569.1"/>
    </source>
</evidence>
<gene>
    <name evidence="10" type="ORF">F503_02697</name>
</gene>
<evidence type="ECO:0000256" key="2">
    <source>
        <dbReference type="ARBA" id="ARBA00009801"/>
    </source>
</evidence>
<dbReference type="EMBL" id="KE148153">
    <property type="protein sequence ID" value="EPE06569.1"/>
    <property type="molecule type" value="Genomic_DNA"/>
</dbReference>
<dbReference type="InterPro" id="IPR009000">
    <property type="entry name" value="Transl_B-barrel_sf"/>
</dbReference>
<feature type="region of interest" description="Disordered" evidence="9">
    <location>
        <begin position="243"/>
        <end position="277"/>
    </location>
</feature>
<feature type="region of interest" description="Disordered" evidence="9">
    <location>
        <begin position="158"/>
        <end position="231"/>
    </location>
</feature>
<evidence type="ECO:0000313" key="11">
    <source>
        <dbReference type="Proteomes" id="UP000016923"/>
    </source>
</evidence>
<dbReference type="GO" id="GO:0003723">
    <property type="term" value="F:RNA binding"/>
    <property type="evidence" value="ECO:0007669"/>
    <property type="project" value="UniProtKB-KW"/>
</dbReference>
<dbReference type="PANTHER" id="PTHR31633">
    <property type="entry name" value="H/ACA RIBONUCLEOPROTEIN COMPLEX NON-CORE SUBUNIT NAF1"/>
    <property type="match status" value="1"/>
</dbReference>
<dbReference type="Pfam" id="PF04410">
    <property type="entry name" value="Gar1"/>
    <property type="match status" value="1"/>
</dbReference>
<dbReference type="GO" id="GO:0005732">
    <property type="term" value="C:sno(s)RNA-containing ribonucleoprotein complex"/>
    <property type="evidence" value="ECO:0007669"/>
    <property type="project" value="InterPro"/>
</dbReference>
<dbReference type="eggNOG" id="KOG2236">
    <property type="taxonomic scope" value="Eukaryota"/>
</dbReference>
<dbReference type="STRING" id="1262450.S3BZ70"/>
<evidence type="ECO:0000256" key="4">
    <source>
        <dbReference type="ARBA" id="ARBA00022517"/>
    </source>
</evidence>
<dbReference type="VEuPathDB" id="FungiDB:F503_02697"/>
<evidence type="ECO:0000256" key="7">
    <source>
        <dbReference type="ARBA" id="ARBA00022884"/>
    </source>
</evidence>
<dbReference type="InterPro" id="IPR038664">
    <property type="entry name" value="Gar1/Naf1_Cbf5-bd_sf"/>
</dbReference>
<evidence type="ECO:0000256" key="3">
    <source>
        <dbReference type="ARBA" id="ARBA00021438"/>
    </source>
</evidence>
<dbReference type="HOGENOM" id="CLU_378154_0_0_1"/>
<dbReference type="PANTHER" id="PTHR31633:SF1">
    <property type="entry name" value="H_ACA RIBONUCLEOPROTEIN COMPLEX NON-CORE SUBUNIT NAF1"/>
    <property type="match status" value="1"/>
</dbReference>
<evidence type="ECO:0000256" key="6">
    <source>
        <dbReference type="ARBA" id="ARBA00022553"/>
    </source>
</evidence>
<feature type="region of interest" description="Disordered" evidence="9">
    <location>
        <begin position="413"/>
        <end position="465"/>
    </location>
</feature>
<dbReference type="GO" id="GO:0000493">
    <property type="term" value="P:box H/ACA snoRNP assembly"/>
    <property type="evidence" value="ECO:0007669"/>
    <property type="project" value="InterPro"/>
</dbReference>
<keyword evidence="5" id="KW-0698">rRNA processing</keyword>
<comment type="subcellular location">
    <subcellularLocation>
        <location evidence="1">Nucleus</location>
    </subcellularLocation>
</comment>
<feature type="compositionally biased region" description="Acidic residues" evidence="9">
    <location>
        <begin position="202"/>
        <end position="220"/>
    </location>
</feature>
<feature type="compositionally biased region" description="Low complexity" evidence="9">
    <location>
        <begin position="161"/>
        <end position="191"/>
    </location>
</feature>
<reference evidence="10 11" key="1">
    <citation type="journal article" date="2013" name="BMC Genomics">
        <title>The genome and transcriptome of the pine saprophyte Ophiostoma piceae, and a comparison with the bark beetle-associated pine pathogen Grosmannia clavigera.</title>
        <authorList>
            <person name="Haridas S."/>
            <person name="Wang Y."/>
            <person name="Lim L."/>
            <person name="Massoumi Alamouti S."/>
            <person name="Jackman S."/>
            <person name="Docking R."/>
            <person name="Robertson G."/>
            <person name="Birol I."/>
            <person name="Bohlmann J."/>
            <person name="Breuil C."/>
        </authorList>
    </citation>
    <scope>NUCLEOTIDE SEQUENCE [LARGE SCALE GENOMIC DNA]</scope>
    <source>
        <strain evidence="10 11">UAMH 11346</strain>
    </source>
</reference>
<dbReference type="OrthoDB" id="3348320at2759"/>